<name>A0ABY7ULK5_9CORY</name>
<dbReference type="EMBL" id="CP063194">
    <property type="protein sequence ID" value="WCZ39561.1"/>
    <property type="molecule type" value="Genomic_DNA"/>
</dbReference>
<proteinExistence type="predicted"/>
<dbReference type="Proteomes" id="UP001218071">
    <property type="component" value="Chromosome"/>
</dbReference>
<protein>
    <recommendedName>
        <fullName evidence="2">PhoU domain-containing protein</fullName>
    </recommendedName>
</protein>
<keyword evidence="1" id="KW-0592">Phosphate transport</keyword>
<feature type="domain" description="PhoU" evidence="2">
    <location>
        <begin position="138"/>
        <end position="219"/>
    </location>
</feature>
<sequence>MKITEDSHEPAGSVKHMLRVQYREHLKAFNRDLLEMCDTVRSIASHANAALLEQSLDDAETALTEADSLQEISDRCEERSMRLLALQNPVASDLRQVLSAIYIVEHFERMGSLARNIALLARQRYPEPVYPAPLHGYVEELARLVDDMGAATRNLLVEPDADAAVELHTIDEGVDDMRAYLCSLVSDREWEYSTREAVDLSMLARYYERYADRCVGVAGRMVFLITGLKPEAYLLRRDEPDYNPDEKFATIERKFRVEG</sequence>
<dbReference type="Pfam" id="PF01895">
    <property type="entry name" value="PhoU"/>
    <property type="match status" value="2"/>
</dbReference>
<dbReference type="PANTHER" id="PTHR42930">
    <property type="entry name" value="PHOSPHATE-SPECIFIC TRANSPORT SYSTEM ACCESSORY PROTEIN PHOU"/>
    <property type="match status" value="1"/>
</dbReference>
<keyword evidence="1" id="KW-0813">Transport</keyword>
<dbReference type="Gene3D" id="1.20.58.220">
    <property type="entry name" value="Phosphate transport system protein phou homolog 2, domain 2"/>
    <property type="match status" value="1"/>
</dbReference>
<evidence type="ECO:0000259" key="2">
    <source>
        <dbReference type="Pfam" id="PF01895"/>
    </source>
</evidence>
<dbReference type="InterPro" id="IPR038078">
    <property type="entry name" value="PhoU-like_sf"/>
</dbReference>
<dbReference type="PANTHER" id="PTHR42930:SF3">
    <property type="entry name" value="PHOSPHATE-SPECIFIC TRANSPORT SYSTEM ACCESSORY PROTEIN PHOU"/>
    <property type="match status" value="1"/>
</dbReference>
<reference evidence="3 4" key="1">
    <citation type="submission" date="2020-10" db="EMBL/GenBank/DDBJ databases">
        <title>Complete genome sequence of Corynebacterium jeddahense DSM 45997, type strain of Corynebacterium jeddahense.</title>
        <authorList>
            <person name="Busche T."/>
            <person name="Kalinowski J."/>
            <person name="Ruckert C."/>
        </authorList>
    </citation>
    <scope>NUCLEOTIDE SEQUENCE [LARGE SCALE GENOMIC DNA]</scope>
    <source>
        <strain evidence="3 4">DSM 45997</strain>
    </source>
</reference>
<organism evidence="3 4">
    <name type="scientific">Corynebacterium jeddahense</name>
    <dbReference type="NCBI Taxonomy" id="1414719"/>
    <lineage>
        <taxon>Bacteria</taxon>
        <taxon>Bacillati</taxon>
        <taxon>Actinomycetota</taxon>
        <taxon>Actinomycetes</taxon>
        <taxon>Mycobacteriales</taxon>
        <taxon>Corynebacteriaceae</taxon>
        <taxon>Corynebacterium</taxon>
    </lineage>
</organism>
<dbReference type="SUPFAM" id="SSF109755">
    <property type="entry name" value="PhoU-like"/>
    <property type="match status" value="1"/>
</dbReference>
<evidence type="ECO:0000313" key="3">
    <source>
        <dbReference type="EMBL" id="WCZ39561.1"/>
    </source>
</evidence>
<feature type="domain" description="PhoU" evidence="2">
    <location>
        <begin position="33"/>
        <end position="118"/>
    </location>
</feature>
<accession>A0ABY7ULK5</accession>
<dbReference type="InterPro" id="IPR028366">
    <property type="entry name" value="PhoU"/>
</dbReference>
<evidence type="ECO:0000256" key="1">
    <source>
        <dbReference type="ARBA" id="ARBA00022592"/>
    </source>
</evidence>
<keyword evidence="4" id="KW-1185">Reference proteome</keyword>
<gene>
    <name evidence="3" type="ORF">CJEDD_09950</name>
</gene>
<evidence type="ECO:0000313" key="4">
    <source>
        <dbReference type="Proteomes" id="UP001218071"/>
    </source>
</evidence>
<dbReference type="InterPro" id="IPR026022">
    <property type="entry name" value="PhoU_dom"/>
</dbReference>